<dbReference type="InterPro" id="IPR036396">
    <property type="entry name" value="Cyt_P450_sf"/>
</dbReference>
<keyword evidence="10 13" id="KW-0408">Iron</keyword>
<evidence type="ECO:0000313" key="16">
    <source>
        <dbReference type="EMBL" id="OCH88130.1"/>
    </source>
</evidence>
<keyword evidence="17" id="KW-1185">Reference proteome</keyword>
<dbReference type="GO" id="GO:0004497">
    <property type="term" value="F:monooxygenase activity"/>
    <property type="evidence" value="ECO:0007669"/>
    <property type="project" value="UniProtKB-KW"/>
</dbReference>
<reference evidence="16 17" key="1">
    <citation type="submission" date="2016-07" db="EMBL/GenBank/DDBJ databases">
        <title>Draft genome of the white-rot fungus Obba rivulosa 3A-2.</title>
        <authorList>
            <consortium name="DOE Joint Genome Institute"/>
            <person name="Miettinen O."/>
            <person name="Riley R."/>
            <person name="Acob R."/>
            <person name="Barry K."/>
            <person name="Cullen D."/>
            <person name="De Vries R."/>
            <person name="Hainaut M."/>
            <person name="Hatakka A."/>
            <person name="Henrissat B."/>
            <person name="Hilden K."/>
            <person name="Kuo R."/>
            <person name="Labutti K."/>
            <person name="Lipzen A."/>
            <person name="Makela M.R."/>
            <person name="Sandor L."/>
            <person name="Spatafora J.W."/>
            <person name="Grigoriev I.V."/>
            <person name="Hibbett D.S."/>
        </authorList>
    </citation>
    <scope>NUCLEOTIDE SEQUENCE [LARGE SCALE GENOMIC DNA]</scope>
    <source>
        <strain evidence="16 17">3A-2</strain>
    </source>
</reference>
<organism evidence="16 17">
    <name type="scientific">Obba rivulosa</name>
    <dbReference type="NCBI Taxonomy" id="1052685"/>
    <lineage>
        <taxon>Eukaryota</taxon>
        <taxon>Fungi</taxon>
        <taxon>Dikarya</taxon>
        <taxon>Basidiomycota</taxon>
        <taxon>Agaricomycotina</taxon>
        <taxon>Agaricomycetes</taxon>
        <taxon>Polyporales</taxon>
        <taxon>Gelatoporiaceae</taxon>
        <taxon>Obba</taxon>
    </lineage>
</organism>
<feature type="binding site" description="axial binding residue" evidence="13">
    <location>
        <position position="472"/>
    </location>
    <ligand>
        <name>heme</name>
        <dbReference type="ChEBI" id="CHEBI:30413"/>
    </ligand>
    <ligandPart>
        <name>Fe</name>
        <dbReference type="ChEBI" id="CHEBI:18248"/>
    </ligandPart>
</feature>
<evidence type="ECO:0000256" key="1">
    <source>
        <dbReference type="ARBA" id="ARBA00001971"/>
    </source>
</evidence>
<accession>A0A8E2ATM0</accession>
<protein>
    <submittedName>
        <fullName evidence="16">Cytochrome P450</fullName>
    </submittedName>
</protein>
<evidence type="ECO:0000256" key="13">
    <source>
        <dbReference type="PIRSR" id="PIRSR602401-1"/>
    </source>
</evidence>
<dbReference type="PANTHER" id="PTHR46300:SF7">
    <property type="entry name" value="P450, PUTATIVE (EUROFUNG)-RELATED"/>
    <property type="match status" value="1"/>
</dbReference>
<keyword evidence="12 15" id="KW-0472">Membrane</keyword>
<evidence type="ECO:0000313" key="17">
    <source>
        <dbReference type="Proteomes" id="UP000250043"/>
    </source>
</evidence>
<dbReference type="Proteomes" id="UP000250043">
    <property type="component" value="Unassembled WGS sequence"/>
</dbReference>
<dbReference type="InterPro" id="IPR001128">
    <property type="entry name" value="Cyt_P450"/>
</dbReference>
<evidence type="ECO:0000256" key="4">
    <source>
        <dbReference type="ARBA" id="ARBA00010617"/>
    </source>
</evidence>
<dbReference type="GO" id="GO:0020037">
    <property type="term" value="F:heme binding"/>
    <property type="evidence" value="ECO:0007669"/>
    <property type="project" value="InterPro"/>
</dbReference>
<keyword evidence="11 14" id="KW-0503">Monooxygenase</keyword>
<dbReference type="AlphaFoldDB" id="A0A8E2ATM0"/>
<evidence type="ECO:0000256" key="11">
    <source>
        <dbReference type="ARBA" id="ARBA00023033"/>
    </source>
</evidence>
<evidence type="ECO:0000256" key="12">
    <source>
        <dbReference type="ARBA" id="ARBA00023136"/>
    </source>
</evidence>
<comment type="cofactor">
    <cofactor evidence="1 13">
        <name>heme</name>
        <dbReference type="ChEBI" id="CHEBI:30413"/>
    </cofactor>
</comment>
<dbReference type="PRINTS" id="PR00463">
    <property type="entry name" value="EP450I"/>
</dbReference>
<dbReference type="InterPro" id="IPR017972">
    <property type="entry name" value="Cyt_P450_CS"/>
</dbReference>
<evidence type="ECO:0000256" key="8">
    <source>
        <dbReference type="ARBA" id="ARBA00022989"/>
    </source>
</evidence>
<dbReference type="InterPro" id="IPR002401">
    <property type="entry name" value="Cyt_P450_E_grp-I"/>
</dbReference>
<keyword evidence="9 14" id="KW-0560">Oxidoreductase</keyword>
<sequence length="550" mass="62343">MNFTRPLPYVHGSYNSTAFEVTAFLPPHSGMGLSILDGFIIFSVIITVLVGLHKSKNARVVVPPGPKGLPLLGNIFDLPTSEPYRAALKWSKQYGDITYLHVCGLSVLFLNSAEVAIDLLDKRGAIYSDRPPLVMATEMCGYEVSPFQRFGDAHRRQRRLIQRAMGAPCIRTYHPLLEVETRALLHRLVTSPEDYDRHILRYAGALTLLVVYGHQVTSNDDEFLTLGNYCMDLLANDISPAPPKGVWAVDVFPFLKNIPDWVPFTGFKRKATAWRAKLSTFCDAPYAEVKQKMKEGMALPSFCSTLLEEEQECLTPEKEYDIKWAANSMFAASMDTVGTAMRHLILLMILFPDKFNKAREELDRVVQGRMPTFADRSSLPYVECVLSEVLRWSCPVPLNLPHRLMEDDHYKEYFIPKGSFVVANIMAMVRDERLFPDPEAFIPERYDTSVDEATRKARDPRQWIFGFGRRRCPGLHLVEASLWLALVSILGNLEVTKALDAHGNVIEPEVKFENMIFRMPNKFKCNFQPRSEEHASLILKAVMESSSGSR</sequence>
<keyword evidence="5 13" id="KW-0349">Heme</keyword>
<evidence type="ECO:0000256" key="9">
    <source>
        <dbReference type="ARBA" id="ARBA00023002"/>
    </source>
</evidence>
<dbReference type="SUPFAM" id="SSF48264">
    <property type="entry name" value="Cytochrome P450"/>
    <property type="match status" value="1"/>
</dbReference>
<keyword evidence="8 15" id="KW-1133">Transmembrane helix</keyword>
<dbReference type="CDD" id="cd11065">
    <property type="entry name" value="CYP64-like"/>
    <property type="match status" value="1"/>
</dbReference>
<evidence type="ECO:0000256" key="5">
    <source>
        <dbReference type="ARBA" id="ARBA00022617"/>
    </source>
</evidence>
<name>A0A8E2ATM0_9APHY</name>
<dbReference type="InterPro" id="IPR050364">
    <property type="entry name" value="Cytochrome_P450_fung"/>
</dbReference>
<comment type="similarity">
    <text evidence="4 14">Belongs to the cytochrome P450 family.</text>
</comment>
<dbReference type="GO" id="GO:0016020">
    <property type="term" value="C:membrane"/>
    <property type="evidence" value="ECO:0007669"/>
    <property type="project" value="UniProtKB-SubCell"/>
</dbReference>
<dbReference type="PANTHER" id="PTHR46300">
    <property type="entry name" value="P450, PUTATIVE (EUROFUNG)-RELATED-RELATED"/>
    <property type="match status" value="1"/>
</dbReference>
<proteinExistence type="inferred from homology"/>
<evidence type="ECO:0000256" key="2">
    <source>
        <dbReference type="ARBA" id="ARBA00004167"/>
    </source>
</evidence>
<evidence type="ECO:0000256" key="10">
    <source>
        <dbReference type="ARBA" id="ARBA00023004"/>
    </source>
</evidence>
<keyword evidence="7 13" id="KW-0479">Metal-binding</keyword>
<dbReference type="EMBL" id="KV722461">
    <property type="protein sequence ID" value="OCH88130.1"/>
    <property type="molecule type" value="Genomic_DNA"/>
</dbReference>
<evidence type="ECO:0000256" key="14">
    <source>
        <dbReference type="RuleBase" id="RU000461"/>
    </source>
</evidence>
<evidence type="ECO:0000256" key="15">
    <source>
        <dbReference type="SAM" id="Phobius"/>
    </source>
</evidence>
<dbReference type="OrthoDB" id="2789670at2759"/>
<evidence type="ECO:0000256" key="7">
    <source>
        <dbReference type="ARBA" id="ARBA00022723"/>
    </source>
</evidence>
<feature type="transmembrane region" description="Helical" evidence="15">
    <location>
        <begin position="31"/>
        <end position="52"/>
    </location>
</feature>
<dbReference type="GO" id="GO:0016705">
    <property type="term" value="F:oxidoreductase activity, acting on paired donors, with incorporation or reduction of molecular oxygen"/>
    <property type="evidence" value="ECO:0007669"/>
    <property type="project" value="InterPro"/>
</dbReference>
<comment type="subcellular location">
    <subcellularLocation>
        <location evidence="2">Membrane</location>
        <topology evidence="2">Single-pass membrane protein</topology>
    </subcellularLocation>
</comment>
<keyword evidence="6 15" id="KW-0812">Transmembrane</keyword>
<dbReference type="PROSITE" id="PS00086">
    <property type="entry name" value="CYTOCHROME_P450"/>
    <property type="match status" value="1"/>
</dbReference>
<evidence type="ECO:0000256" key="3">
    <source>
        <dbReference type="ARBA" id="ARBA00005179"/>
    </source>
</evidence>
<gene>
    <name evidence="16" type="ORF">OBBRIDRAFT_820337</name>
</gene>
<dbReference type="GO" id="GO:0005506">
    <property type="term" value="F:iron ion binding"/>
    <property type="evidence" value="ECO:0007669"/>
    <property type="project" value="InterPro"/>
</dbReference>
<comment type="pathway">
    <text evidence="3">Secondary metabolite biosynthesis.</text>
</comment>
<dbReference type="Gene3D" id="1.10.630.10">
    <property type="entry name" value="Cytochrome P450"/>
    <property type="match status" value="1"/>
</dbReference>
<dbReference type="Pfam" id="PF00067">
    <property type="entry name" value="p450"/>
    <property type="match status" value="1"/>
</dbReference>
<evidence type="ECO:0000256" key="6">
    <source>
        <dbReference type="ARBA" id="ARBA00022692"/>
    </source>
</evidence>